<dbReference type="EMBL" id="JAUYVI010000005">
    <property type="protein sequence ID" value="MDQ7249212.1"/>
    <property type="molecule type" value="Genomic_DNA"/>
</dbReference>
<feature type="transmembrane region" description="Helical" evidence="1">
    <location>
        <begin position="74"/>
        <end position="95"/>
    </location>
</feature>
<organism evidence="3 4">
    <name type="scientific">Dongia sedimenti</name>
    <dbReference type="NCBI Taxonomy" id="3064282"/>
    <lineage>
        <taxon>Bacteria</taxon>
        <taxon>Pseudomonadati</taxon>
        <taxon>Pseudomonadota</taxon>
        <taxon>Alphaproteobacteria</taxon>
        <taxon>Rhodospirillales</taxon>
        <taxon>Dongiaceae</taxon>
        <taxon>Dongia</taxon>
    </lineage>
</organism>
<protein>
    <submittedName>
        <fullName evidence="3">DUF2062 domain-containing protein</fullName>
    </submittedName>
</protein>
<evidence type="ECO:0000256" key="1">
    <source>
        <dbReference type="SAM" id="Phobius"/>
    </source>
</evidence>
<evidence type="ECO:0000313" key="4">
    <source>
        <dbReference type="Proteomes" id="UP001230156"/>
    </source>
</evidence>
<sequence>MRRTTGFWNRLARLVKFRLVVPLMRSRHTAEYSARGTAIGLAWAFTPTVGIQMPLVLVTWLIAKRVFRWDFSLILGLAWTWTTNVFTALPCYYVFYVTGRTMLGRWDEVSGYERFLALWHGFFRDDQTLEQQVVTMFDVLVKDWGVAMWVGCIPWSALVAFLGYRWSLKFIHAYRHAREHRRHTRRQRRHPH</sequence>
<comment type="caution">
    <text evidence="3">The sequence shown here is derived from an EMBL/GenBank/DDBJ whole genome shotgun (WGS) entry which is preliminary data.</text>
</comment>
<dbReference type="RefSeq" id="WP_379956953.1">
    <property type="nucleotide sequence ID" value="NZ_JAUYVI010000005.1"/>
</dbReference>
<accession>A0ABU0YNC4</accession>
<name>A0ABU0YNC4_9PROT</name>
<feature type="transmembrane region" description="Helical" evidence="1">
    <location>
        <begin position="41"/>
        <end position="62"/>
    </location>
</feature>
<evidence type="ECO:0000259" key="2">
    <source>
        <dbReference type="Pfam" id="PF09835"/>
    </source>
</evidence>
<keyword evidence="1" id="KW-1133">Transmembrane helix</keyword>
<dbReference type="Proteomes" id="UP001230156">
    <property type="component" value="Unassembled WGS sequence"/>
</dbReference>
<feature type="domain" description="DUF2062" evidence="2">
    <location>
        <begin position="23"/>
        <end position="179"/>
    </location>
</feature>
<dbReference type="Pfam" id="PF09835">
    <property type="entry name" value="DUF2062"/>
    <property type="match status" value="1"/>
</dbReference>
<reference evidence="4" key="1">
    <citation type="submission" date="2023-08" db="EMBL/GenBank/DDBJ databases">
        <title>Rhodospirillaceae gen. nov., a novel taxon isolated from the Yangtze River Yuezi River estuary sludge.</title>
        <authorList>
            <person name="Ruan L."/>
        </authorList>
    </citation>
    <scope>NUCLEOTIDE SEQUENCE [LARGE SCALE GENOMIC DNA]</scope>
    <source>
        <strain evidence="4">R-7</strain>
    </source>
</reference>
<evidence type="ECO:0000313" key="3">
    <source>
        <dbReference type="EMBL" id="MDQ7249212.1"/>
    </source>
</evidence>
<gene>
    <name evidence="3" type="ORF">Q8A70_16105</name>
</gene>
<proteinExistence type="predicted"/>
<keyword evidence="1" id="KW-0472">Membrane</keyword>
<dbReference type="InterPro" id="IPR018639">
    <property type="entry name" value="DUF2062"/>
</dbReference>
<keyword evidence="4" id="KW-1185">Reference proteome</keyword>
<feature type="transmembrane region" description="Helical" evidence="1">
    <location>
        <begin position="146"/>
        <end position="166"/>
    </location>
</feature>
<keyword evidence="1" id="KW-0812">Transmembrane</keyword>